<evidence type="ECO:0000313" key="3">
    <source>
        <dbReference type="Proteomes" id="UP000256328"/>
    </source>
</evidence>
<organism evidence="2 3">
    <name type="scientific">Coleophoma crateriformis</name>
    <dbReference type="NCBI Taxonomy" id="565419"/>
    <lineage>
        <taxon>Eukaryota</taxon>
        <taxon>Fungi</taxon>
        <taxon>Dikarya</taxon>
        <taxon>Ascomycota</taxon>
        <taxon>Pezizomycotina</taxon>
        <taxon>Leotiomycetes</taxon>
        <taxon>Helotiales</taxon>
        <taxon>Dermateaceae</taxon>
        <taxon>Coleophoma</taxon>
    </lineage>
</organism>
<comment type="caution">
    <text evidence="2">The sequence shown here is derived from an EMBL/GenBank/DDBJ whole genome shotgun (WGS) entry which is preliminary data.</text>
</comment>
<protein>
    <recommendedName>
        <fullName evidence="1">2EXR domain-containing protein</fullName>
    </recommendedName>
</protein>
<keyword evidence="3" id="KW-1185">Reference proteome</keyword>
<reference evidence="2 3" key="1">
    <citation type="journal article" date="2018" name="IMA Fungus">
        <title>IMA Genome-F 9: Draft genome sequence of Annulohypoxylon stygium, Aspergillus mulundensis, Berkeleyomyces basicola (syn. Thielaviopsis basicola), Ceratocystis smalleyi, two Cercospora beticola strains, Coleophoma cylindrospora, Fusarium fracticaudum, Phialophora cf. hyalina, and Morchella septimelata.</title>
        <authorList>
            <person name="Wingfield B.D."/>
            <person name="Bills G.F."/>
            <person name="Dong Y."/>
            <person name="Huang W."/>
            <person name="Nel W.J."/>
            <person name="Swalarsk-Parry B.S."/>
            <person name="Vaghefi N."/>
            <person name="Wilken P.M."/>
            <person name="An Z."/>
            <person name="de Beer Z.W."/>
            <person name="De Vos L."/>
            <person name="Chen L."/>
            <person name="Duong T.A."/>
            <person name="Gao Y."/>
            <person name="Hammerbacher A."/>
            <person name="Kikkert J.R."/>
            <person name="Li Y."/>
            <person name="Li H."/>
            <person name="Li K."/>
            <person name="Li Q."/>
            <person name="Liu X."/>
            <person name="Ma X."/>
            <person name="Naidoo K."/>
            <person name="Pethybridge S.J."/>
            <person name="Sun J."/>
            <person name="Steenkamp E.T."/>
            <person name="van der Nest M.A."/>
            <person name="van Wyk S."/>
            <person name="Wingfield M.J."/>
            <person name="Xiong C."/>
            <person name="Yue Q."/>
            <person name="Zhang X."/>
        </authorList>
    </citation>
    <scope>NUCLEOTIDE SEQUENCE [LARGE SCALE GENOMIC DNA]</scope>
    <source>
        <strain evidence="2 3">BP5796</strain>
    </source>
</reference>
<dbReference type="PANTHER" id="PTHR35910:SF1">
    <property type="entry name" value="2EXR DOMAIN-CONTAINING PROTEIN"/>
    <property type="match status" value="1"/>
</dbReference>
<dbReference type="InterPro" id="IPR045518">
    <property type="entry name" value="2EXR"/>
</dbReference>
<accession>A0A3D8R8W5</accession>
<gene>
    <name evidence="2" type="ORF">BP5796_08745</name>
</gene>
<name>A0A3D8R8W5_9HELO</name>
<dbReference type="Pfam" id="PF20150">
    <property type="entry name" value="2EXR"/>
    <property type="match status" value="1"/>
</dbReference>
<feature type="domain" description="2EXR" evidence="1">
    <location>
        <begin position="49"/>
        <end position="130"/>
    </location>
</feature>
<dbReference type="EMBL" id="PDLN01000012">
    <property type="protein sequence ID" value="RDW70348.1"/>
    <property type="molecule type" value="Genomic_DNA"/>
</dbReference>
<evidence type="ECO:0000259" key="1">
    <source>
        <dbReference type="Pfam" id="PF20150"/>
    </source>
</evidence>
<dbReference type="Proteomes" id="UP000256328">
    <property type="component" value="Unassembled WGS sequence"/>
</dbReference>
<dbReference type="AlphaFoldDB" id="A0A3D8R8W5"/>
<proteinExistence type="predicted"/>
<sequence>MSRATNDLRALMLRYRLASVRINEAAVDIVTLGSVSAASESSLAPGNSFHLFNELPCELRIKIWNLAILPRFVRVTWNEKLNRFTSRTPRPALLYTSHEARENALKIYQLCFAQSPELAKIYFSYDIDTVYFDWESIVDPYSWAYNKASLRNRIATEELHKIQRMAMHGIDLVAHRQTDYGRFGILNHFRNLKCVLCVEHLANGKPQEDRDGAEHLEELLNLLDTLRTVLKKDLDWSDIMDLAEIERRRDVERLWRFDGKELHCSVSKARDVRGQPMGPNCPWIFLTYRE</sequence>
<evidence type="ECO:0000313" key="2">
    <source>
        <dbReference type="EMBL" id="RDW70348.1"/>
    </source>
</evidence>
<dbReference type="OrthoDB" id="3513892at2759"/>
<dbReference type="PANTHER" id="PTHR35910">
    <property type="entry name" value="2EXR DOMAIN-CONTAINING PROTEIN"/>
    <property type="match status" value="1"/>
</dbReference>